<evidence type="ECO:0000259" key="1">
    <source>
        <dbReference type="Pfam" id="PF13472"/>
    </source>
</evidence>
<evidence type="ECO:0000313" key="6">
    <source>
        <dbReference type="Proteomes" id="UP000266633"/>
    </source>
</evidence>
<evidence type="ECO:0000313" key="5">
    <source>
        <dbReference type="Proteomes" id="UP000245055"/>
    </source>
</evidence>
<dbReference type="InterPro" id="IPR013830">
    <property type="entry name" value="SGNH_hydro"/>
</dbReference>
<accession>A0AAP2D231</accession>
<dbReference type="EMBL" id="QZDO01000043">
    <property type="protein sequence ID" value="RJL71034.1"/>
    <property type="molecule type" value="Genomic_DNA"/>
</dbReference>
<dbReference type="Gene3D" id="3.40.50.1110">
    <property type="entry name" value="SGNH hydrolase"/>
    <property type="match status" value="1"/>
</dbReference>
<dbReference type="Pfam" id="PF13472">
    <property type="entry name" value="Lipase_GDSL_2"/>
    <property type="match status" value="1"/>
</dbReference>
<dbReference type="InterPro" id="IPR040794">
    <property type="entry name" value="CE2_N"/>
</dbReference>
<keyword evidence="6" id="KW-1185">Reference proteome</keyword>
<dbReference type="SUPFAM" id="SSF52266">
    <property type="entry name" value="SGNH hydrolase"/>
    <property type="match status" value="1"/>
</dbReference>
<protein>
    <submittedName>
        <fullName evidence="3">Electron transporter RnfD</fullName>
    </submittedName>
</protein>
<feature type="domain" description="SGNH hydrolase-type esterase" evidence="1">
    <location>
        <begin position="149"/>
        <end position="316"/>
    </location>
</feature>
<dbReference type="PANTHER" id="PTHR37834">
    <property type="entry name" value="GDSL-LIKE LIPASE/ACYLHYDROLASE DOMAIN PROTEIN (AFU_ORTHOLOGUE AFUA_2G00620)"/>
    <property type="match status" value="1"/>
</dbReference>
<evidence type="ECO:0000313" key="3">
    <source>
        <dbReference type="EMBL" id="PWD75382.1"/>
    </source>
</evidence>
<feature type="domain" description="Carbohydrate esterase 2 N-terminal" evidence="2">
    <location>
        <begin position="31"/>
        <end position="139"/>
    </location>
</feature>
<comment type="caution">
    <text evidence="3">The sequence shown here is derived from an EMBL/GenBank/DDBJ whole genome shotgun (WGS) entry which is preliminary data.</text>
</comment>
<dbReference type="Proteomes" id="UP000245055">
    <property type="component" value="Unassembled WGS sequence"/>
</dbReference>
<name>A0AAP2D231_9GAMM</name>
<dbReference type="PANTHER" id="PTHR37834:SF2">
    <property type="entry name" value="ESTERASE, SGNH HYDROLASE-TYPE"/>
    <property type="match status" value="1"/>
</dbReference>
<proteinExistence type="predicted"/>
<sequence>MLVKLFIFLIFFLTLTVNAKIITADNHYLSYTGRIDFTDKNKPVISWPGTSIKANFTGRYIAILLDDQNGMNYFNVIIDGNDQTPYVIQAMKGMHEYVISTSLCSGEHQIEIYKRTEGEDGLTIFHGIKIDDNAKLLTPLEQPKRKVEFYGDSITSGLAVEASINGNENNPAEKNNYLTYSSITGRALHAEVHTISQSGIGVMNSWFDFTMPDFYDQLNANGNNDSKWDFSTWTPDIVIVNLLQNDSWIYNTLKIKPSSEDIIENYISFIRNLRLKYPHTHIICALGSMDATKPGSVWPSYINAAVERMKNRYNDPNISTLFFDFNGYEAHPRQYQNLINSAVLIKEIERIMNWD</sequence>
<organism evidence="3 5">
    <name type="scientific">Dickeya dianthicola</name>
    <dbReference type="NCBI Taxonomy" id="204039"/>
    <lineage>
        <taxon>Bacteria</taxon>
        <taxon>Pseudomonadati</taxon>
        <taxon>Pseudomonadota</taxon>
        <taxon>Gammaproteobacteria</taxon>
        <taxon>Enterobacterales</taxon>
        <taxon>Pectobacteriaceae</taxon>
        <taxon>Dickeya</taxon>
    </lineage>
</organism>
<dbReference type="EMBL" id="QESZ01000003">
    <property type="protein sequence ID" value="PWD75382.1"/>
    <property type="molecule type" value="Genomic_DNA"/>
</dbReference>
<dbReference type="AlphaFoldDB" id="A0AAP2D231"/>
<evidence type="ECO:0000313" key="4">
    <source>
        <dbReference type="EMBL" id="RJL71034.1"/>
    </source>
</evidence>
<dbReference type="Pfam" id="PF17996">
    <property type="entry name" value="CE2_N"/>
    <property type="match status" value="1"/>
</dbReference>
<dbReference type="GeneID" id="49322474"/>
<dbReference type="GO" id="GO:0016788">
    <property type="term" value="F:hydrolase activity, acting on ester bonds"/>
    <property type="evidence" value="ECO:0007669"/>
    <property type="project" value="UniProtKB-ARBA"/>
</dbReference>
<reference evidence="4 6" key="2">
    <citation type="submission" date="2018-09" db="EMBL/GenBank/DDBJ databases">
        <title>Phylogenetic diversity of Pectobacterium and Dickeya strains causing blackleg disease of potato in Morocco.</title>
        <authorList>
            <person name="Oulghazi S."/>
            <person name="Moumni M."/>
            <person name="Faure D."/>
        </authorList>
    </citation>
    <scope>NUCLEOTIDE SEQUENCE [LARGE SCALE GENOMIC DNA]</scope>
    <source>
        <strain evidence="4 6">S4.16.03.LID</strain>
    </source>
</reference>
<dbReference type="InterPro" id="IPR052762">
    <property type="entry name" value="PCW_deacetylase/CE"/>
</dbReference>
<dbReference type="Gene3D" id="2.60.120.260">
    <property type="entry name" value="Galactose-binding domain-like"/>
    <property type="match status" value="1"/>
</dbReference>
<dbReference type="InterPro" id="IPR036514">
    <property type="entry name" value="SGNH_hydro_sf"/>
</dbReference>
<gene>
    <name evidence="4" type="ORF">D5077_13145</name>
    <name evidence="3" type="ORF">DF213_01920</name>
</gene>
<dbReference type="Proteomes" id="UP000266633">
    <property type="component" value="Unassembled WGS sequence"/>
</dbReference>
<evidence type="ECO:0000259" key="2">
    <source>
        <dbReference type="Pfam" id="PF17996"/>
    </source>
</evidence>
<reference evidence="3 5" key="1">
    <citation type="submission" date="2018-05" db="EMBL/GenBank/DDBJ databases">
        <title>Genomic diversity of pathogens causing Blackleg of Potato in Pakistan.</title>
        <authorList>
            <person name="Sarfraz S."/>
            <person name="Riaz K."/>
            <person name="Oulghazi S."/>
            <person name="Cigna J."/>
            <person name="Sahi S.T."/>
            <person name="Khan S.H."/>
            <person name="Hameed A."/>
            <person name="Faure D."/>
        </authorList>
    </citation>
    <scope>NUCLEOTIDE SEQUENCE [LARGE SCALE GENOMIC DNA]</scope>
    <source>
        <strain evidence="3 5">SS70</strain>
    </source>
</reference>
<dbReference type="RefSeq" id="WP_024106300.1">
    <property type="nucleotide sequence ID" value="NZ_CP031560.1"/>
</dbReference>